<comment type="caution">
    <text evidence="1">The sequence shown here is derived from an EMBL/GenBank/DDBJ whole genome shotgun (WGS) entry which is preliminary data.</text>
</comment>
<keyword evidence="2" id="KW-1185">Reference proteome</keyword>
<proteinExistence type="predicted"/>
<accession>A0ACC0YVV1</accession>
<dbReference type="EMBL" id="CM047739">
    <property type="protein sequence ID" value="KAJ0041920.1"/>
    <property type="molecule type" value="Genomic_DNA"/>
</dbReference>
<gene>
    <name evidence="1" type="ORF">Pint_18729</name>
</gene>
<organism evidence="1 2">
    <name type="scientific">Pistacia integerrima</name>
    <dbReference type="NCBI Taxonomy" id="434235"/>
    <lineage>
        <taxon>Eukaryota</taxon>
        <taxon>Viridiplantae</taxon>
        <taxon>Streptophyta</taxon>
        <taxon>Embryophyta</taxon>
        <taxon>Tracheophyta</taxon>
        <taxon>Spermatophyta</taxon>
        <taxon>Magnoliopsida</taxon>
        <taxon>eudicotyledons</taxon>
        <taxon>Gunneridae</taxon>
        <taxon>Pentapetalae</taxon>
        <taxon>rosids</taxon>
        <taxon>malvids</taxon>
        <taxon>Sapindales</taxon>
        <taxon>Anacardiaceae</taxon>
        <taxon>Pistacia</taxon>
    </lineage>
</organism>
<name>A0ACC0YVV1_9ROSI</name>
<reference evidence="2" key="1">
    <citation type="journal article" date="2023" name="G3 (Bethesda)">
        <title>Genome assembly and association tests identify interacting loci associated with vigor, precocity, and sex in interspecific pistachio rootstocks.</title>
        <authorList>
            <person name="Palmer W."/>
            <person name="Jacygrad E."/>
            <person name="Sagayaradj S."/>
            <person name="Cavanaugh K."/>
            <person name="Han R."/>
            <person name="Bertier L."/>
            <person name="Beede B."/>
            <person name="Kafkas S."/>
            <person name="Golino D."/>
            <person name="Preece J."/>
            <person name="Michelmore R."/>
        </authorList>
    </citation>
    <scope>NUCLEOTIDE SEQUENCE [LARGE SCALE GENOMIC DNA]</scope>
</reference>
<protein>
    <submittedName>
        <fullName evidence="1">Uncharacterized protein</fullName>
    </submittedName>
</protein>
<evidence type="ECO:0000313" key="2">
    <source>
        <dbReference type="Proteomes" id="UP001163603"/>
    </source>
</evidence>
<sequence>MTADGVILCEGEDIDPSMHGNETNHSAEELEFIKQMHAGDTGHTTIDNEKRLDRTESILPRHSVELSKKCPEDQRVSHINYDDYDGHPHLIKVVENIPLHVAPWFKDSDEKENVEISVNSYHHQGVKRLAQQFVLIAFALDDLIEGFDGPKSNNLKKEFVNAVISHKKKVINRSLFVPKPCTAGEARNRRKLKRKIMVGSFSLARGDMNTLGQWVHSPKNLSSSCGRIS</sequence>
<evidence type="ECO:0000313" key="1">
    <source>
        <dbReference type="EMBL" id="KAJ0041920.1"/>
    </source>
</evidence>
<dbReference type="Proteomes" id="UP001163603">
    <property type="component" value="Chromosome 4"/>
</dbReference>